<dbReference type="InterPro" id="IPR022673">
    <property type="entry name" value="Hexokinase_C"/>
</dbReference>
<dbReference type="EC" id="2.7.1.-" evidence="6"/>
<organism evidence="9 10">
    <name type="scientific">Akanthomyces lecanii RCEF 1005</name>
    <dbReference type="NCBI Taxonomy" id="1081108"/>
    <lineage>
        <taxon>Eukaryota</taxon>
        <taxon>Fungi</taxon>
        <taxon>Dikarya</taxon>
        <taxon>Ascomycota</taxon>
        <taxon>Pezizomycotina</taxon>
        <taxon>Sordariomycetes</taxon>
        <taxon>Hypocreomycetidae</taxon>
        <taxon>Hypocreales</taxon>
        <taxon>Cordycipitaceae</taxon>
        <taxon>Akanthomyces</taxon>
        <taxon>Cordyceps confragosa</taxon>
    </lineage>
</organism>
<dbReference type="GO" id="GO:0005829">
    <property type="term" value="C:cytosol"/>
    <property type="evidence" value="ECO:0007669"/>
    <property type="project" value="TreeGrafter"/>
</dbReference>
<name>A0A168EXT7_CORDF</name>
<sequence>MTTFRKAFFAALVKSLLRGKSLIQAILAFWTHPAGSKDHVAPQKSLQDFLKEAEAALLGPVSGDGLVKLSGDLRKQFFDALQTDGESMLPSYSHQLPTGQEHGQYLALDVGGSTLRVALVKLSGRSSGANSDGDIVSMRSFKITRDIKNLEGMAFFNWMAARIKETLSSSLKQDTHTEKPIPVALAWSFPIEQTSLGGGKFGRMGKGFLADVGLLGQDLGDIIKKASENEGLNVELQAILNDSSACLLSRAYSHPSTRFGLILGTGVNIAAYMPVSTMDRAKFGVRPTGWFDEASHVIVNTELGMFGTDILPLTRWDKILLKDHPRPDFQPLEYLVSGMYLGEIVRIAIVEAVASTGLLGGVLPESLTTSYALGTDTISMIGSDSTSDLTDAIKLFSERHPSTHVPTTSDLAAIKALATFVSVRSSALVATCLYTLWDARLEGERDLVQTLSADSSLRKRVEEDIELEKTTVSFNGSVIENFPGYLESCQRYVTELLQSNGYAKTRSIELVPAKESSLIGAAVTLACINPEA</sequence>
<dbReference type="GO" id="GO:0005739">
    <property type="term" value="C:mitochondrion"/>
    <property type="evidence" value="ECO:0007669"/>
    <property type="project" value="TreeGrafter"/>
</dbReference>
<dbReference type="InterPro" id="IPR022672">
    <property type="entry name" value="Hexokinase_N"/>
</dbReference>
<evidence type="ECO:0000256" key="3">
    <source>
        <dbReference type="ARBA" id="ARBA00022741"/>
    </source>
</evidence>
<keyword evidence="6" id="KW-0324">Glycolysis</keyword>
<dbReference type="GO" id="GO:0019158">
    <property type="term" value="F:mannokinase activity"/>
    <property type="evidence" value="ECO:0007669"/>
    <property type="project" value="TreeGrafter"/>
</dbReference>
<protein>
    <recommendedName>
        <fullName evidence="6">Phosphotransferase</fullName>
        <ecNumber evidence="6">2.7.1.-</ecNumber>
    </recommendedName>
</protein>
<dbReference type="GO" id="GO:0006096">
    <property type="term" value="P:glycolytic process"/>
    <property type="evidence" value="ECO:0007669"/>
    <property type="project" value="UniProtKB-UniPathway"/>
</dbReference>
<dbReference type="PRINTS" id="PR00475">
    <property type="entry name" value="HEXOKINASE"/>
</dbReference>
<dbReference type="GO" id="GO:0004340">
    <property type="term" value="F:glucokinase activity"/>
    <property type="evidence" value="ECO:0007669"/>
    <property type="project" value="TreeGrafter"/>
</dbReference>
<dbReference type="Gene3D" id="3.30.420.40">
    <property type="match status" value="1"/>
</dbReference>
<dbReference type="GO" id="GO:0005536">
    <property type="term" value="F:D-glucose binding"/>
    <property type="evidence" value="ECO:0007669"/>
    <property type="project" value="InterPro"/>
</dbReference>
<dbReference type="GO" id="GO:0001678">
    <property type="term" value="P:intracellular glucose homeostasis"/>
    <property type="evidence" value="ECO:0007669"/>
    <property type="project" value="InterPro"/>
</dbReference>
<evidence type="ECO:0000313" key="9">
    <source>
        <dbReference type="EMBL" id="OAA74377.1"/>
    </source>
</evidence>
<feature type="domain" description="Hexokinase C-terminal" evidence="8">
    <location>
        <begin position="259"/>
        <end position="526"/>
    </location>
</feature>
<dbReference type="Pfam" id="PF03727">
    <property type="entry name" value="Hexokinase_2"/>
    <property type="match status" value="1"/>
</dbReference>
<dbReference type="PROSITE" id="PS51748">
    <property type="entry name" value="HEXOKINASE_2"/>
    <property type="match status" value="1"/>
</dbReference>
<dbReference type="InterPro" id="IPR043129">
    <property type="entry name" value="ATPase_NBD"/>
</dbReference>
<dbReference type="FunFam" id="3.40.367.20:FF:000011">
    <property type="entry name" value="Phosphotransferase"/>
    <property type="match status" value="1"/>
</dbReference>
<dbReference type="Pfam" id="PF00349">
    <property type="entry name" value="Hexokinase_1"/>
    <property type="match status" value="1"/>
</dbReference>
<keyword evidence="2 6" id="KW-0808">Transferase</keyword>
<dbReference type="OrthoDB" id="419537at2759"/>
<dbReference type="AlphaFoldDB" id="A0A168EXT7"/>
<dbReference type="InterPro" id="IPR001312">
    <property type="entry name" value="Hexokinase"/>
</dbReference>
<dbReference type="STRING" id="1081108.A0A168EXT7"/>
<dbReference type="GO" id="GO:0006006">
    <property type="term" value="P:glucose metabolic process"/>
    <property type="evidence" value="ECO:0007669"/>
    <property type="project" value="TreeGrafter"/>
</dbReference>
<gene>
    <name evidence="9" type="ORF">LEL_07958</name>
</gene>
<evidence type="ECO:0000259" key="7">
    <source>
        <dbReference type="Pfam" id="PF00349"/>
    </source>
</evidence>
<proteinExistence type="inferred from homology"/>
<keyword evidence="10" id="KW-1185">Reference proteome</keyword>
<evidence type="ECO:0000256" key="4">
    <source>
        <dbReference type="ARBA" id="ARBA00022777"/>
    </source>
</evidence>
<dbReference type="Proteomes" id="UP000076881">
    <property type="component" value="Unassembled WGS sequence"/>
</dbReference>
<evidence type="ECO:0000256" key="1">
    <source>
        <dbReference type="ARBA" id="ARBA00009225"/>
    </source>
</evidence>
<feature type="domain" description="Hexokinase N-terminal" evidence="7">
    <location>
        <begin position="62"/>
        <end position="252"/>
    </location>
</feature>
<evidence type="ECO:0000313" key="10">
    <source>
        <dbReference type="Proteomes" id="UP000076881"/>
    </source>
</evidence>
<evidence type="ECO:0000256" key="5">
    <source>
        <dbReference type="ARBA" id="ARBA00022840"/>
    </source>
</evidence>
<comment type="similarity">
    <text evidence="1 6">Belongs to the hexokinase family.</text>
</comment>
<reference evidence="9 10" key="1">
    <citation type="journal article" date="2016" name="Genome Biol. Evol.">
        <title>Divergent and convergent evolution of fungal pathogenicity.</title>
        <authorList>
            <person name="Shang Y."/>
            <person name="Xiao G."/>
            <person name="Zheng P."/>
            <person name="Cen K."/>
            <person name="Zhan S."/>
            <person name="Wang C."/>
        </authorList>
    </citation>
    <scope>NUCLEOTIDE SEQUENCE [LARGE SCALE GENOMIC DNA]</scope>
    <source>
        <strain evidence="9 10">RCEF 1005</strain>
    </source>
</reference>
<keyword evidence="3 6" id="KW-0547">Nucleotide-binding</keyword>
<dbReference type="GO" id="GO:0008865">
    <property type="term" value="F:fructokinase activity"/>
    <property type="evidence" value="ECO:0007669"/>
    <property type="project" value="TreeGrafter"/>
</dbReference>
<dbReference type="EMBL" id="AZHF01000006">
    <property type="protein sequence ID" value="OAA74377.1"/>
    <property type="molecule type" value="Genomic_DNA"/>
</dbReference>
<dbReference type="UniPathway" id="UPA00109">
    <property type="reaction ID" value="UER00180"/>
</dbReference>
<dbReference type="GO" id="GO:0006013">
    <property type="term" value="P:mannose metabolic process"/>
    <property type="evidence" value="ECO:0007669"/>
    <property type="project" value="TreeGrafter"/>
</dbReference>
<dbReference type="Gene3D" id="3.40.367.20">
    <property type="match status" value="1"/>
</dbReference>
<dbReference type="CDD" id="cd24000">
    <property type="entry name" value="ASKHA_NBD_HK"/>
    <property type="match status" value="1"/>
</dbReference>
<keyword evidence="4 6" id="KW-0418">Kinase</keyword>
<dbReference type="PANTHER" id="PTHR19443">
    <property type="entry name" value="HEXOKINASE"/>
    <property type="match status" value="1"/>
</dbReference>
<comment type="caution">
    <text evidence="9">The sequence shown here is derived from an EMBL/GenBank/DDBJ whole genome shotgun (WGS) entry which is preliminary data.</text>
</comment>
<accession>A0A168EXT7</accession>
<dbReference type="GO" id="GO:0005524">
    <property type="term" value="F:ATP binding"/>
    <property type="evidence" value="ECO:0007669"/>
    <property type="project" value="UniProtKB-UniRule"/>
</dbReference>
<evidence type="ECO:0000256" key="2">
    <source>
        <dbReference type="ARBA" id="ARBA00022679"/>
    </source>
</evidence>
<keyword evidence="5 6" id="KW-0067">ATP-binding</keyword>
<evidence type="ECO:0000256" key="6">
    <source>
        <dbReference type="RuleBase" id="RU362007"/>
    </source>
</evidence>
<dbReference type="SUPFAM" id="SSF53067">
    <property type="entry name" value="Actin-like ATPase domain"/>
    <property type="match status" value="2"/>
</dbReference>
<evidence type="ECO:0000259" key="8">
    <source>
        <dbReference type="Pfam" id="PF03727"/>
    </source>
</evidence>
<dbReference type="PANTHER" id="PTHR19443:SF24">
    <property type="entry name" value="PHOSPHOTRANSFERASE"/>
    <property type="match status" value="1"/>
</dbReference>